<dbReference type="Pfam" id="PF12974">
    <property type="entry name" value="Phosphonate-bd"/>
    <property type="match status" value="1"/>
</dbReference>
<dbReference type="PANTHER" id="PTHR30024:SF48">
    <property type="entry name" value="ABC TRANSPORTER SUBSTRATE-BINDING PROTEIN"/>
    <property type="match status" value="1"/>
</dbReference>
<dbReference type="NCBIfam" id="TIGR01728">
    <property type="entry name" value="SsuA_fam"/>
    <property type="match status" value="1"/>
</dbReference>
<dbReference type="InterPro" id="IPR001638">
    <property type="entry name" value="Solute-binding_3/MltF_N"/>
</dbReference>
<evidence type="ECO:0000313" key="8">
    <source>
        <dbReference type="EMBL" id="SDH73736.1"/>
    </source>
</evidence>
<proteinExistence type="inferred from homology"/>
<keyword evidence="3 6" id="KW-0732">Signal</keyword>
<accession>A0A1G8EV09</accession>
<evidence type="ECO:0000256" key="6">
    <source>
        <dbReference type="SAM" id="SignalP"/>
    </source>
</evidence>
<dbReference type="SMART" id="SM00062">
    <property type="entry name" value="PBPb"/>
    <property type="match status" value="1"/>
</dbReference>
<dbReference type="GO" id="GO:0016020">
    <property type="term" value="C:membrane"/>
    <property type="evidence" value="ECO:0007669"/>
    <property type="project" value="InterPro"/>
</dbReference>
<feature type="signal peptide" evidence="6">
    <location>
        <begin position="1"/>
        <end position="24"/>
    </location>
</feature>
<sequence length="331" mass="34604">MNLRSLRFRSAGVALIAAASLVLASCGDDSASADPEPTGPVDLSQVTLAVGDQRAISIEVLLTASGQLDDLPYDIEFSTFTAGPPLVEAASAGGIDLAQVGNTPAIFGAAAKANIKIVGALEASGKGDAILVGQDSTIDTVNDLRDKKIAVTKGSSAHANLLLQLKKAGLGLDDVDPVYVAPADGYSALTRGEVDAWAVWDPFTAIAEQEVGARSIATADEAANGYNFWIASDNALADAGKSAAIEDFLTRYAAATQWSSDNIDEWSTRYAELTSISEDASRTTWTRSIKEPIPLSDDVIASEQEIADAFTESNEIPGTVDFAEAVDTRFE</sequence>
<dbReference type="Proteomes" id="UP000183263">
    <property type="component" value="Unassembled WGS sequence"/>
</dbReference>
<comment type="similarity">
    <text evidence="1">Belongs to the bacterial solute-binding protein SsuA/TauA family.</text>
</comment>
<dbReference type="PROSITE" id="PS51257">
    <property type="entry name" value="PROKAR_LIPOPROTEIN"/>
    <property type="match status" value="1"/>
</dbReference>
<keyword evidence="2" id="KW-0813">Transport</keyword>
<feature type="domain" description="Solute-binding protein family 3/N-terminal" evidence="7">
    <location>
        <begin position="45"/>
        <end position="262"/>
    </location>
</feature>
<evidence type="ECO:0000256" key="2">
    <source>
        <dbReference type="ARBA" id="ARBA00022448"/>
    </source>
</evidence>
<keyword evidence="9" id="KW-1185">Reference proteome</keyword>
<dbReference type="GO" id="GO:0042626">
    <property type="term" value="F:ATPase-coupled transmembrane transporter activity"/>
    <property type="evidence" value="ECO:0007669"/>
    <property type="project" value="InterPro"/>
</dbReference>
<name>A0A1G8EV09_9NOCA</name>
<dbReference type="Gene3D" id="3.40.190.10">
    <property type="entry name" value="Periplasmic binding protein-like II"/>
    <property type="match status" value="2"/>
</dbReference>
<dbReference type="EMBL" id="FNDN01000003">
    <property type="protein sequence ID" value="SDH73736.1"/>
    <property type="molecule type" value="Genomic_DNA"/>
</dbReference>
<dbReference type="AlphaFoldDB" id="A0A1G8EV09"/>
<evidence type="ECO:0000256" key="4">
    <source>
        <dbReference type="ARBA" id="ARBA00055538"/>
    </source>
</evidence>
<protein>
    <recommendedName>
        <fullName evidence="5">Putative aliphatic sulfonates-binding protein</fullName>
    </recommendedName>
</protein>
<evidence type="ECO:0000256" key="5">
    <source>
        <dbReference type="ARBA" id="ARBA00070228"/>
    </source>
</evidence>
<evidence type="ECO:0000256" key="3">
    <source>
        <dbReference type="ARBA" id="ARBA00022729"/>
    </source>
</evidence>
<feature type="chain" id="PRO_5038609329" description="Putative aliphatic sulfonates-binding protein" evidence="6">
    <location>
        <begin position="25"/>
        <end position="331"/>
    </location>
</feature>
<gene>
    <name evidence="8" type="ORF">SAMN05444695_10374</name>
</gene>
<reference evidence="8 9" key="1">
    <citation type="submission" date="2016-10" db="EMBL/GenBank/DDBJ databases">
        <authorList>
            <person name="de Groot N.N."/>
        </authorList>
    </citation>
    <scope>NUCLEOTIDE SEQUENCE [LARGE SCALE GENOMIC DNA]</scope>
    <source>
        <strain evidence="8 9">DSM 44892</strain>
    </source>
</reference>
<organism evidence="8 9">
    <name type="scientific">Rhodococcus triatomae</name>
    <dbReference type="NCBI Taxonomy" id="300028"/>
    <lineage>
        <taxon>Bacteria</taxon>
        <taxon>Bacillati</taxon>
        <taxon>Actinomycetota</taxon>
        <taxon>Actinomycetes</taxon>
        <taxon>Mycobacteriales</taxon>
        <taxon>Nocardiaceae</taxon>
        <taxon>Rhodococcus</taxon>
    </lineage>
</organism>
<dbReference type="FunFam" id="3.40.190.10:FF:000050">
    <property type="entry name" value="Sulfonate ABC transporter substrate-binding protein"/>
    <property type="match status" value="1"/>
</dbReference>
<dbReference type="RefSeq" id="WP_072736400.1">
    <property type="nucleotide sequence ID" value="NZ_CP048813.1"/>
</dbReference>
<dbReference type="PANTHER" id="PTHR30024">
    <property type="entry name" value="ALIPHATIC SULFONATES-BINDING PROTEIN-RELATED"/>
    <property type="match status" value="1"/>
</dbReference>
<evidence type="ECO:0000256" key="1">
    <source>
        <dbReference type="ARBA" id="ARBA00010742"/>
    </source>
</evidence>
<dbReference type="CDD" id="cd13558">
    <property type="entry name" value="PBP2_SsuA_like_2"/>
    <property type="match status" value="1"/>
</dbReference>
<evidence type="ECO:0000313" key="9">
    <source>
        <dbReference type="Proteomes" id="UP000183263"/>
    </source>
</evidence>
<evidence type="ECO:0000259" key="7">
    <source>
        <dbReference type="SMART" id="SM00062"/>
    </source>
</evidence>
<comment type="function">
    <text evidence="4">Part of a binding-protein-dependent transport system for aliphatic sulfonates. Putative binding protein.</text>
</comment>
<dbReference type="OrthoDB" id="506623at2"/>
<dbReference type="SUPFAM" id="SSF53850">
    <property type="entry name" value="Periplasmic binding protein-like II"/>
    <property type="match status" value="1"/>
</dbReference>
<dbReference type="InterPro" id="IPR010067">
    <property type="entry name" value="ABC_SsuA_sub-bd"/>
</dbReference>